<gene>
    <name evidence="6" type="ordered locus">Acid345_0410</name>
</gene>
<proteinExistence type="predicted"/>
<keyword evidence="2" id="KW-0720">Serine protease</keyword>
<dbReference type="MEROPS" id="S09.071"/>
<dbReference type="KEGG" id="aba:Acid345_0410"/>
<dbReference type="EMBL" id="CP000360">
    <property type="protein sequence ID" value="ABF39415.1"/>
    <property type="molecule type" value="Genomic_DNA"/>
</dbReference>
<feature type="signal peptide" evidence="4">
    <location>
        <begin position="1"/>
        <end position="21"/>
    </location>
</feature>
<dbReference type="InterPro" id="IPR011042">
    <property type="entry name" value="6-blade_b-propeller_TolB-like"/>
</dbReference>
<dbReference type="GO" id="GO:0004252">
    <property type="term" value="F:serine-type endopeptidase activity"/>
    <property type="evidence" value="ECO:0007669"/>
    <property type="project" value="TreeGrafter"/>
</dbReference>
<keyword evidence="4" id="KW-0732">Signal</keyword>
<dbReference type="PANTHER" id="PTHR42776:SF27">
    <property type="entry name" value="DIPEPTIDYL PEPTIDASE FAMILY MEMBER 6"/>
    <property type="match status" value="1"/>
</dbReference>
<evidence type="ECO:0000313" key="7">
    <source>
        <dbReference type="Proteomes" id="UP000002432"/>
    </source>
</evidence>
<dbReference type="OrthoDB" id="108903at2"/>
<dbReference type="Gene3D" id="3.40.50.1820">
    <property type="entry name" value="alpha/beta hydrolase"/>
    <property type="match status" value="1"/>
</dbReference>
<dbReference type="InterPro" id="IPR001375">
    <property type="entry name" value="Peptidase_S9_cat"/>
</dbReference>
<dbReference type="SUPFAM" id="SSF53474">
    <property type="entry name" value="alpha/beta-Hydrolases"/>
    <property type="match status" value="1"/>
</dbReference>
<keyword evidence="7" id="KW-1185">Reference proteome</keyword>
<dbReference type="SUPFAM" id="SSF82171">
    <property type="entry name" value="DPP6 N-terminal domain-like"/>
    <property type="match status" value="1"/>
</dbReference>
<dbReference type="HOGENOM" id="CLU_008615_2_1_0"/>
<feature type="domain" description="Peptidase S9 prolyl oligopeptidase catalytic" evidence="5">
    <location>
        <begin position="510"/>
        <end position="709"/>
    </location>
</feature>
<dbReference type="PANTHER" id="PTHR42776">
    <property type="entry name" value="SERINE PEPTIDASE S9 FAMILY MEMBER"/>
    <property type="match status" value="1"/>
</dbReference>
<feature type="chain" id="PRO_5004191813" evidence="4">
    <location>
        <begin position="22"/>
        <end position="712"/>
    </location>
</feature>
<keyword evidence="2" id="KW-0645">Protease</keyword>
<evidence type="ECO:0000256" key="1">
    <source>
        <dbReference type="ARBA" id="ARBA00022801"/>
    </source>
</evidence>
<dbReference type="EnsemblBacteria" id="ABF39415">
    <property type="protein sequence ID" value="ABF39415"/>
    <property type="gene ID" value="Acid345_0410"/>
</dbReference>
<dbReference type="Gene3D" id="2.120.10.30">
    <property type="entry name" value="TolB, C-terminal domain"/>
    <property type="match status" value="2"/>
</dbReference>
<dbReference type="Pfam" id="PF00326">
    <property type="entry name" value="Peptidase_S9"/>
    <property type="match status" value="1"/>
</dbReference>
<dbReference type="InterPro" id="IPR011659">
    <property type="entry name" value="WD40"/>
</dbReference>
<dbReference type="eggNOG" id="COG0823">
    <property type="taxonomic scope" value="Bacteria"/>
</dbReference>
<dbReference type="STRING" id="204669.Acid345_0410"/>
<dbReference type="Proteomes" id="UP000002432">
    <property type="component" value="Chromosome"/>
</dbReference>
<feature type="region of interest" description="Disordered" evidence="3">
    <location>
        <begin position="212"/>
        <end position="239"/>
    </location>
</feature>
<dbReference type="eggNOG" id="COG1506">
    <property type="taxonomic scope" value="Bacteria"/>
</dbReference>
<evidence type="ECO:0000256" key="2">
    <source>
        <dbReference type="ARBA" id="ARBA00022825"/>
    </source>
</evidence>
<reference evidence="6 7" key="1">
    <citation type="journal article" date="2009" name="Appl. Environ. Microbiol.">
        <title>Three genomes from the phylum Acidobacteria provide insight into the lifestyles of these microorganisms in soils.</title>
        <authorList>
            <person name="Ward N.L."/>
            <person name="Challacombe J.F."/>
            <person name="Janssen P.H."/>
            <person name="Henrissat B."/>
            <person name="Coutinho P.M."/>
            <person name="Wu M."/>
            <person name="Xie G."/>
            <person name="Haft D.H."/>
            <person name="Sait M."/>
            <person name="Badger J."/>
            <person name="Barabote R.D."/>
            <person name="Bradley B."/>
            <person name="Brettin T.S."/>
            <person name="Brinkac L.M."/>
            <person name="Bruce D."/>
            <person name="Creasy T."/>
            <person name="Daugherty S.C."/>
            <person name="Davidsen T.M."/>
            <person name="DeBoy R.T."/>
            <person name="Detter J.C."/>
            <person name="Dodson R.J."/>
            <person name="Durkin A.S."/>
            <person name="Ganapathy A."/>
            <person name="Gwinn-Giglio M."/>
            <person name="Han C.S."/>
            <person name="Khouri H."/>
            <person name="Kiss H."/>
            <person name="Kothari S.P."/>
            <person name="Madupu R."/>
            <person name="Nelson K.E."/>
            <person name="Nelson W.C."/>
            <person name="Paulsen I."/>
            <person name="Penn K."/>
            <person name="Ren Q."/>
            <person name="Rosovitz M.J."/>
            <person name="Selengut J.D."/>
            <person name="Shrivastava S."/>
            <person name="Sullivan S.A."/>
            <person name="Tapia R."/>
            <person name="Thompson L.S."/>
            <person name="Watkins K.L."/>
            <person name="Yang Q."/>
            <person name="Yu C."/>
            <person name="Zafar N."/>
            <person name="Zhou L."/>
            <person name="Kuske C.R."/>
        </authorList>
    </citation>
    <scope>NUCLEOTIDE SEQUENCE [LARGE SCALE GENOMIC DNA]</scope>
    <source>
        <strain evidence="6 7">Ellin345</strain>
    </source>
</reference>
<name>Q1IUN5_KORVE</name>
<evidence type="ECO:0000259" key="5">
    <source>
        <dbReference type="Pfam" id="PF00326"/>
    </source>
</evidence>
<dbReference type="RefSeq" id="WP_011521217.1">
    <property type="nucleotide sequence ID" value="NC_008009.1"/>
</dbReference>
<dbReference type="AlphaFoldDB" id="Q1IUN5"/>
<evidence type="ECO:0000256" key="3">
    <source>
        <dbReference type="SAM" id="MobiDB-lite"/>
    </source>
</evidence>
<feature type="compositionally biased region" description="Basic and acidic residues" evidence="3">
    <location>
        <begin position="214"/>
        <end position="231"/>
    </location>
</feature>
<evidence type="ECO:0000313" key="6">
    <source>
        <dbReference type="EMBL" id="ABF39415.1"/>
    </source>
</evidence>
<evidence type="ECO:0000256" key="4">
    <source>
        <dbReference type="SAM" id="SignalP"/>
    </source>
</evidence>
<dbReference type="Pfam" id="PF07676">
    <property type="entry name" value="PD40"/>
    <property type="match status" value="2"/>
</dbReference>
<protein>
    <submittedName>
        <fullName evidence="6">Peptidase S9, prolyl oligopeptidase</fullName>
    </submittedName>
</protein>
<keyword evidence="1" id="KW-0378">Hydrolase</keyword>
<dbReference type="GO" id="GO:0006508">
    <property type="term" value="P:proteolysis"/>
    <property type="evidence" value="ECO:0007669"/>
    <property type="project" value="InterPro"/>
</dbReference>
<sequence length="712" mass="78921">MRKLSNVLILLFLSIGSSLFAQQKPKLTLDEFFNAVYYRDVHIAPDGNAVVFATERADWDNDRFREDLWLYRTNGGSLIPLTRTGHDSSPQWSPDGQWIAFLSDRATDSDSTKDDDDDSKDKSKGVSHVYVISATGGEAFAVTRGEEEIHAFAWAPDSKGIYFATRTPWSKEKKDAYKEAWKDTVQYRASERGDVIARIALADVMARHFSLTSEPKEKKKKDSDKEDKPETAETPGSALITSTPFRVRQLAVSSDNARLAFLTGSISEREESAADFEIYAAEIAGTVPEQAKRLTNNSGIEFEIRWAADNHHLFFQNSEGSVESTKYADTQNRIYWIDATTAQIERWAATYKGHVSEYAPLKPDTLLTAGMSGTETQLYTATGAKGEVKKISSWPGTYANVSAIASSPRVAFIYSRVNKPTEIYLADSLDQLADAKPITSFNKLFTERALPEAKPFQWKADDGVTVEGMLIYPPGKFGEKNLRMFTFIHGGPIDADGDHFGADWYDWALLAASEGWLVFRPNYRGSTGYGDEFEQQIAPHLVSKPGKDILEGVDALVKAGIADPNQLAIGGYSYGGYMTNWLITQTTRFKAAVTGAGAVEHAANWGNDDTTLDDSWYLGGAPWEATKMYTDEAALYQANKIKTPTHMVAGGDDIRVAVLEDYLLEHALKTLGIPNALLIFPGEGHGLGKNPWHGKIKVREEIKWLEKYAPAK</sequence>
<accession>Q1IUN5</accession>
<organism evidence="6 7">
    <name type="scientific">Koribacter versatilis (strain Ellin345)</name>
    <dbReference type="NCBI Taxonomy" id="204669"/>
    <lineage>
        <taxon>Bacteria</taxon>
        <taxon>Pseudomonadati</taxon>
        <taxon>Acidobacteriota</taxon>
        <taxon>Terriglobia</taxon>
        <taxon>Terriglobales</taxon>
        <taxon>Candidatus Korobacteraceae</taxon>
        <taxon>Candidatus Korobacter</taxon>
    </lineage>
</organism>
<dbReference type="InterPro" id="IPR029058">
    <property type="entry name" value="AB_hydrolase_fold"/>
</dbReference>